<accession>A0AAD3XY77</accession>
<reference evidence="3" key="1">
    <citation type="submission" date="2023-05" db="EMBL/GenBank/DDBJ databases">
        <title>Nepenthes gracilis genome sequencing.</title>
        <authorList>
            <person name="Fukushima K."/>
        </authorList>
    </citation>
    <scope>NUCLEOTIDE SEQUENCE</scope>
    <source>
        <strain evidence="3">SING2019-196</strain>
    </source>
</reference>
<evidence type="ECO:0000313" key="4">
    <source>
        <dbReference type="Proteomes" id="UP001279734"/>
    </source>
</evidence>
<proteinExistence type="predicted"/>
<dbReference type="AlphaFoldDB" id="A0AAD3XY77"/>
<evidence type="ECO:0000313" key="3">
    <source>
        <dbReference type="EMBL" id="GMH20729.1"/>
    </source>
</evidence>
<keyword evidence="2" id="KW-0732">Signal</keyword>
<gene>
    <name evidence="3" type="ORF">Nepgr_022571</name>
</gene>
<name>A0AAD3XY77_NEPGR</name>
<dbReference type="Proteomes" id="UP001279734">
    <property type="component" value="Unassembled WGS sequence"/>
</dbReference>
<keyword evidence="4" id="KW-1185">Reference proteome</keyword>
<feature type="region of interest" description="Disordered" evidence="1">
    <location>
        <begin position="28"/>
        <end position="54"/>
    </location>
</feature>
<feature type="compositionally biased region" description="Basic and acidic residues" evidence="1">
    <location>
        <begin position="34"/>
        <end position="48"/>
    </location>
</feature>
<protein>
    <recommendedName>
        <fullName evidence="5">Pectate lyase superfamily protein domain-containing protein</fullName>
    </recommendedName>
</protein>
<evidence type="ECO:0000256" key="1">
    <source>
        <dbReference type="SAM" id="MobiDB-lite"/>
    </source>
</evidence>
<feature type="chain" id="PRO_5042055200" description="Pectate lyase superfamily protein domain-containing protein" evidence="2">
    <location>
        <begin position="26"/>
        <end position="96"/>
    </location>
</feature>
<feature type="signal peptide" evidence="2">
    <location>
        <begin position="1"/>
        <end position="25"/>
    </location>
</feature>
<sequence length="96" mass="10394">MKSLSILYLVLFLSKFYISFSVVLSFESTTKSDGYSKKSATREQEQQKSPHNSAVVPVAAPLPGYGSYTARSTVFSALTFGAKVDGVGDDSLVMEK</sequence>
<dbReference type="EMBL" id="BSYO01000022">
    <property type="protein sequence ID" value="GMH20729.1"/>
    <property type="molecule type" value="Genomic_DNA"/>
</dbReference>
<evidence type="ECO:0008006" key="5">
    <source>
        <dbReference type="Google" id="ProtNLM"/>
    </source>
</evidence>
<comment type="caution">
    <text evidence="3">The sequence shown here is derived from an EMBL/GenBank/DDBJ whole genome shotgun (WGS) entry which is preliminary data.</text>
</comment>
<organism evidence="3 4">
    <name type="scientific">Nepenthes gracilis</name>
    <name type="common">Slender pitcher plant</name>
    <dbReference type="NCBI Taxonomy" id="150966"/>
    <lineage>
        <taxon>Eukaryota</taxon>
        <taxon>Viridiplantae</taxon>
        <taxon>Streptophyta</taxon>
        <taxon>Embryophyta</taxon>
        <taxon>Tracheophyta</taxon>
        <taxon>Spermatophyta</taxon>
        <taxon>Magnoliopsida</taxon>
        <taxon>eudicotyledons</taxon>
        <taxon>Gunneridae</taxon>
        <taxon>Pentapetalae</taxon>
        <taxon>Caryophyllales</taxon>
        <taxon>Nepenthaceae</taxon>
        <taxon>Nepenthes</taxon>
    </lineage>
</organism>
<evidence type="ECO:0000256" key="2">
    <source>
        <dbReference type="SAM" id="SignalP"/>
    </source>
</evidence>